<dbReference type="InterPro" id="IPR036396">
    <property type="entry name" value="Cyt_P450_sf"/>
</dbReference>
<organism evidence="10 11">
    <name type="scientific">Schizothecium vesticola</name>
    <dbReference type="NCBI Taxonomy" id="314040"/>
    <lineage>
        <taxon>Eukaryota</taxon>
        <taxon>Fungi</taxon>
        <taxon>Dikarya</taxon>
        <taxon>Ascomycota</taxon>
        <taxon>Pezizomycotina</taxon>
        <taxon>Sordariomycetes</taxon>
        <taxon>Sordariomycetidae</taxon>
        <taxon>Sordariales</taxon>
        <taxon>Schizotheciaceae</taxon>
        <taxon>Schizothecium</taxon>
    </lineage>
</organism>
<keyword evidence="6 8" id="KW-0408">Iron</keyword>
<keyword evidence="4 8" id="KW-0479">Metal-binding</keyword>
<evidence type="ECO:0000256" key="7">
    <source>
        <dbReference type="ARBA" id="ARBA00023033"/>
    </source>
</evidence>
<evidence type="ECO:0000256" key="9">
    <source>
        <dbReference type="SAM" id="Phobius"/>
    </source>
</evidence>
<dbReference type="GO" id="GO:0005506">
    <property type="term" value="F:iron ion binding"/>
    <property type="evidence" value="ECO:0007669"/>
    <property type="project" value="InterPro"/>
</dbReference>
<evidence type="ECO:0000256" key="2">
    <source>
        <dbReference type="ARBA" id="ARBA00010617"/>
    </source>
</evidence>
<dbReference type="Pfam" id="PF00067">
    <property type="entry name" value="p450"/>
    <property type="match status" value="1"/>
</dbReference>
<comment type="caution">
    <text evidence="10">The sequence shown here is derived from an EMBL/GenBank/DDBJ whole genome shotgun (WGS) entry which is preliminary data.</text>
</comment>
<sequence>MFASITFFLLFIYYLATCLSAWAKLRTFRGPFLASISFLWLFRVALSSKAFRVHMQVRERYGRGLIRIAPDTLITDDPDVFRRINGAHNGYSKGDWYAVMRLDPYQHSMISSPDVNFHDDVKARIAAGYSGREVPTMERDIDEQIGELKKLMERKYLSTEKVVKPMDWGLVAQYFTLDSLTTVAFGEALGYLTTNSDVHEYIQTMEDSGIYFALCSDVPWLGKIFLSDFMLRLLGPSVTDKKGLGVIMGVAKRIVGTRFGGEETNQQDMLGSFKRHGLLQRQCESELLALLVAGSDTTANLLRVALFLLATTPRVYRKLQTEIDHGIASGQISNPVTGAQGKNLRFLQAFLQECLRFSPPVSLLFPKVVPPEGDTLDGTFIPGGTKIGTDFWSMGHRTDIFGGDVSVFRPERFLEASPTERTLMEKTTDLMFGYGRYMCPGKAMAWLEMNKLFVELLRNFEFQLVDPERPFTRSHRALFVLRNMQIRITRREG</sequence>
<dbReference type="PRINTS" id="PR00463">
    <property type="entry name" value="EP450I"/>
</dbReference>
<evidence type="ECO:0000313" key="10">
    <source>
        <dbReference type="EMBL" id="KAK0740068.1"/>
    </source>
</evidence>
<keyword evidence="9" id="KW-0472">Membrane</keyword>
<dbReference type="Gene3D" id="1.10.630.10">
    <property type="entry name" value="Cytochrome P450"/>
    <property type="match status" value="1"/>
</dbReference>
<reference evidence="10" key="1">
    <citation type="submission" date="2023-06" db="EMBL/GenBank/DDBJ databases">
        <title>Genome-scale phylogeny and comparative genomics of the fungal order Sordariales.</title>
        <authorList>
            <consortium name="Lawrence Berkeley National Laboratory"/>
            <person name="Hensen N."/>
            <person name="Bonometti L."/>
            <person name="Westerberg I."/>
            <person name="Brannstrom I.O."/>
            <person name="Guillou S."/>
            <person name="Cros-Aarteil S."/>
            <person name="Calhoun S."/>
            <person name="Haridas S."/>
            <person name="Kuo A."/>
            <person name="Mondo S."/>
            <person name="Pangilinan J."/>
            <person name="Riley R."/>
            <person name="LaButti K."/>
            <person name="Andreopoulos B."/>
            <person name="Lipzen A."/>
            <person name="Chen C."/>
            <person name="Yanf M."/>
            <person name="Daum C."/>
            <person name="Ng V."/>
            <person name="Clum A."/>
            <person name="Steindorff A."/>
            <person name="Ohm R."/>
            <person name="Martin F."/>
            <person name="Silar P."/>
            <person name="Natvig D."/>
            <person name="Lalanne C."/>
            <person name="Gautier V."/>
            <person name="Ament-velasquez S.L."/>
            <person name="Kruys A."/>
            <person name="Hutchinson M.I."/>
            <person name="Powell A.J."/>
            <person name="Barry K."/>
            <person name="Miller A.N."/>
            <person name="Grigoriev I.V."/>
            <person name="Debuchy R."/>
            <person name="Gladieux P."/>
            <person name="Thoren M.H."/>
            <person name="Johannesson H."/>
        </authorList>
    </citation>
    <scope>NUCLEOTIDE SEQUENCE</scope>
    <source>
        <strain evidence="10">SMH3187-1</strain>
    </source>
</reference>
<evidence type="ECO:0000256" key="6">
    <source>
        <dbReference type="ARBA" id="ARBA00023004"/>
    </source>
</evidence>
<dbReference type="InterPro" id="IPR002401">
    <property type="entry name" value="Cyt_P450_E_grp-I"/>
</dbReference>
<evidence type="ECO:0000256" key="5">
    <source>
        <dbReference type="ARBA" id="ARBA00023002"/>
    </source>
</evidence>
<dbReference type="GO" id="GO:0004497">
    <property type="term" value="F:monooxygenase activity"/>
    <property type="evidence" value="ECO:0007669"/>
    <property type="project" value="UniProtKB-KW"/>
</dbReference>
<comment type="cofactor">
    <cofactor evidence="1 8">
        <name>heme</name>
        <dbReference type="ChEBI" id="CHEBI:30413"/>
    </cofactor>
</comment>
<keyword evidence="9" id="KW-0812">Transmembrane</keyword>
<gene>
    <name evidence="10" type="ORF">B0T18DRAFT_470533</name>
</gene>
<dbReference type="SUPFAM" id="SSF48264">
    <property type="entry name" value="Cytochrome P450"/>
    <property type="match status" value="1"/>
</dbReference>
<dbReference type="InterPro" id="IPR050121">
    <property type="entry name" value="Cytochrome_P450_monoxygenase"/>
</dbReference>
<dbReference type="InterPro" id="IPR001128">
    <property type="entry name" value="Cyt_P450"/>
</dbReference>
<dbReference type="Proteomes" id="UP001172155">
    <property type="component" value="Unassembled WGS sequence"/>
</dbReference>
<keyword evidence="5" id="KW-0560">Oxidoreductase</keyword>
<evidence type="ECO:0000256" key="4">
    <source>
        <dbReference type="ARBA" id="ARBA00022723"/>
    </source>
</evidence>
<dbReference type="PANTHER" id="PTHR24305">
    <property type="entry name" value="CYTOCHROME P450"/>
    <property type="match status" value="1"/>
</dbReference>
<dbReference type="PANTHER" id="PTHR24305:SF77">
    <property type="entry name" value="CYTOCHROME P450 MONOOXYGENASE"/>
    <property type="match status" value="1"/>
</dbReference>
<keyword evidence="3 8" id="KW-0349">Heme</keyword>
<keyword evidence="7" id="KW-0503">Monooxygenase</keyword>
<comment type="similarity">
    <text evidence="2">Belongs to the cytochrome P450 family.</text>
</comment>
<name>A0AA40BTL1_9PEZI</name>
<feature type="transmembrane region" description="Helical" evidence="9">
    <location>
        <begin position="30"/>
        <end position="46"/>
    </location>
</feature>
<dbReference type="EMBL" id="JAUKUD010000006">
    <property type="protein sequence ID" value="KAK0740068.1"/>
    <property type="molecule type" value="Genomic_DNA"/>
</dbReference>
<feature type="binding site" description="axial binding residue" evidence="8">
    <location>
        <position position="439"/>
    </location>
    <ligand>
        <name>heme</name>
        <dbReference type="ChEBI" id="CHEBI:30413"/>
    </ligand>
    <ligandPart>
        <name>Fe</name>
        <dbReference type="ChEBI" id="CHEBI:18248"/>
    </ligandPart>
</feature>
<dbReference type="AlphaFoldDB" id="A0AA40BTL1"/>
<evidence type="ECO:0000313" key="11">
    <source>
        <dbReference type="Proteomes" id="UP001172155"/>
    </source>
</evidence>
<dbReference type="CDD" id="cd11060">
    <property type="entry name" value="CYP57A1-like"/>
    <property type="match status" value="1"/>
</dbReference>
<dbReference type="GO" id="GO:0020037">
    <property type="term" value="F:heme binding"/>
    <property type="evidence" value="ECO:0007669"/>
    <property type="project" value="InterPro"/>
</dbReference>
<proteinExistence type="inferred from homology"/>
<evidence type="ECO:0000256" key="8">
    <source>
        <dbReference type="PIRSR" id="PIRSR602401-1"/>
    </source>
</evidence>
<dbReference type="PRINTS" id="PR00385">
    <property type="entry name" value="P450"/>
</dbReference>
<dbReference type="GO" id="GO:0016705">
    <property type="term" value="F:oxidoreductase activity, acting on paired donors, with incorporation or reduction of molecular oxygen"/>
    <property type="evidence" value="ECO:0007669"/>
    <property type="project" value="InterPro"/>
</dbReference>
<evidence type="ECO:0000256" key="1">
    <source>
        <dbReference type="ARBA" id="ARBA00001971"/>
    </source>
</evidence>
<evidence type="ECO:0000256" key="3">
    <source>
        <dbReference type="ARBA" id="ARBA00022617"/>
    </source>
</evidence>
<keyword evidence="11" id="KW-1185">Reference proteome</keyword>
<accession>A0AA40BTL1</accession>
<protein>
    <submittedName>
        <fullName evidence="10">Cytochrome P450</fullName>
    </submittedName>
</protein>
<keyword evidence="9" id="KW-1133">Transmembrane helix</keyword>